<dbReference type="EMBL" id="CP037421">
    <property type="protein sequence ID" value="QDT27676.1"/>
    <property type="molecule type" value="Genomic_DNA"/>
</dbReference>
<dbReference type="CDD" id="cd07750">
    <property type="entry name" value="PolyPPase_VTC_like"/>
    <property type="match status" value="1"/>
</dbReference>
<keyword evidence="3" id="KW-1185">Reference proteome</keyword>
<dbReference type="Proteomes" id="UP000315647">
    <property type="component" value="Chromosome"/>
</dbReference>
<proteinExistence type="predicted"/>
<evidence type="ECO:0000313" key="3">
    <source>
        <dbReference type="Proteomes" id="UP000315647"/>
    </source>
</evidence>
<gene>
    <name evidence="2" type="ORF">Enr10x_29940</name>
</gene>
<evidence type="ECO:0000313" key="2">
    <source>
        <dbReference type="EMBL" id="QDT27676.1"/>
    </source>
</evidence>
<accession>A0A517Q7U3</accession>
<protein>
    <submittedName>
        <fullName evidence="2">VTC domain protein</fullName>
    </submittedName>
</protein>
<reference evidence="2 3" key="1">
    <citation type="submission" date="2019-03" db="EMBL/GenBank/DDBJ databases">
        <title>Deep-cultivation of Planctomycetes and their phenomic and genomic characterization uncovers novel biology.</title>
        <authorList>
            <person name="Wiegand S."/>
            <person name="Jogler M."/>
            <person name="Boedeker C."/>
            <person name="Pinto D."/>
            <person name="Vollmers J."/>
            <person name="Rivas-Marin E."/>
            <person name="Kohn T."/>
            <person name="Peeters S.H."/>
            <person name="Heuer A."/>
            <person name="Rast P."/>
            <person name="Oberbeckmann S."/>
            <person name="Bunk B."/>
            <person name="Jeske O."/>
            <person name="Meyerdierks A."/>
            <person name="Storesund J.E."/>
            <person name="Kallscheuer N."/>
            <person name="Luecker S."/>
            <person name="Lage O.M."/>
            <person name="Pohl T."/>
            <person name="Merkel B.J."/>
            <person name="Hornburger P."/>
            <person name="Mueller R.-W."/>
            <person name="Bruemmer F."/>
            <person name="Labrenz M."/>
            <person name="Spormann A.M."/>
            <person name="Op den Camp H."/>
            <person name="Overmann J."/>
            <person name="Amann R."/>
            <person name="Jetten M.S.M."/>
            <person name="Mascher T."/>
            <person name="Medema M.H."/>
            <person name="Devos D.P."/>
            <person name="Kaster A.-K."/>
            <person name="Ovreas L."/>
            <person name="Rohde M."/>
            <person name="Galperin M.Y."/>
            <person name="Jogler C."/>
        </authorList>
    </citation>
    <scope>NUCLEOTIDE SEQUENCE [LARGE SCALE GENOMIC DNA]</scope>
    <source>
        <strain evidence="2 3">Enr10</strain>
    </source>
</reference>
<dbReference type="RefSeq" id="WP_145450288.1">
    <property type="nucleotide sequence ID" value="NZ_CP037421.1"/>
</dbReference>
<dbReference type="GO" id="GO:0006799">
    <property type="term" value="P:polyphosphate biosynthetic process"/>
    <property type="evidence" value="ECO:0007669"/>
    <property type="project" value="UniProtKB-ARBA"/>
</dbReference>
<evidence type="ECO:0000259" key="1">
    <source>
        <dbReference type="Pfam" id="PF09359"/>
    </source>
</evidence>
<dbReference type="InterPro" id="IPR018966">
    <property type="entry name" value="VTC_domain"/>
</dbReference>
<feature type="domain" description="VTC" evidence="1">
    <location>
        <begin position="22"/>
        <end position="239"/>
    </location>
</feature>
<dbReference type="Gene3D" id="3.20.100.30">
    <property type="entry name" value="VTC, catalytic tunnel domain"/>
    <property type="match status" value="1"/>
</dbReference>
<dbReference type="InterPro" id="IPR042267">
    <property type="entry name" value="VTC_sf"/>
</dbReference>
<organism evidence="2 3">
    <name type="scientific">Gimesia panareensis</name>
    <dbReference type="NCBI Taxonomy" id="2527978"/>
    <lineage>
        <taxon>Bacteria</taxon>
        <taxon>Pseudomonadati</taxon>
        <taxon>Planctomycetota</taxon>
        <taxon>Planctomycetia</taxon>
        <taxon>Planctomycetales</taxon>
        <taxon>Planctomycetaceae</taxon>
        <taxon>Gimesia</taxon>
    </lineage>
</organism>
<dbReference type="AlphaFoldDB" id="A0A517Q7U3"/>
<sequence length="241" mass="28063">MDLKLFVPESDPMQVYQAQDRRIELKFLLTPEVSHQVRSWAREQMDPDPHCTTAIGDSYAINTLYLDTPALDIYRKTRLGGTTKYRLRRYAAEPVLWLETKSKRNNIVQKSRTSIPAAQLPLLQQSEATDDLWPGDWFRQSIQKRGLHPSALVHYQRFARIVRYQNQHIRLTIDNQLAGQKCSRWEIPDQPTDRSDLYQGGEIMELKFHDILPPLFKRLLLEIPLISTGFSKYRTAVASNL</sequence>
<name>A0A517Q7U3_9PLAN</name>
<dbReference type="Pfam" id="PF09359">
    <property type="entry name" value="VTC"/>
    <property type="match status" value="1"/>
</dbReference>